<sequence>MLNISKDERELLKESGHWTIWDAVFCQYAHIIVAILSIALILYILYAEKEHEIVSYFWTLMFS</sequence>
<dbReference type="RefSeq" id="WP_189603996.1">
    <property type="nucleotide sequence ID" value="NZ_BMXB01000003.1"/>
</dbReference>
<accession>A0A918SDQ5</accession>
<keyword evidence="3" id="KW-1185">Reference proteome</keyword>
<evidence type="ECO:0000313" key="2">
    <source>
        <dbReference type="EMBL" id="GHA33570.1"/>
    </source>
</evidence>
<proteinExistence type="predicted"/>
<name>A0A918SDQ5_9FLAO</name>
<dbReference type="Proteomes" id="UP000610456">
    <property type="component" value="Unassembled WGS sequence"/>
</dbReference>
<reference evidence="2" key="1">
    <citation type="journal article" date="2014" name="Int. J. Syst. Evol. Microbiol.">
        <title>Complete genome sequence of Corynebacterium casei LMG S-19264T (=DSM 44701T), isolated from a smear-ripened cheese.</title>
        <authorList>
            <consortium name="US DOE Joint Genome Institute (JGI-PGF)"/>
            <person name="Walter F."/>
            <person name="Albersmeier A."/>
            <person name="Kalinowski J."/>
            <person name="Ruckert C."/>
        </authorList>
    </citation>
    <scope>NUCLEOTIDE SEQUENCE</scope>
    <source>
        <strain evidence="2">KCTC 12719</strain>
    </source>
</reference>
<protein>
    <submittedName>
        <fullName evidence="2">Uncharacterized protein</fullName>
    </submittedName>
</protein>
<keyword evidence="1" id="KW-0812">Transmembrane</keyword>
<feature type="transmembrane region" description="Helical" evidence="1">
    <location>
        <begin position="20"/>
        <end position="46"/>
    </location>
</feature>
<evidence type="ECO:0000313" key="3">
    <source>
        <dbReference type="Proteomes" id="UP000610456"/>
    </source>
</evidence>
<keyword evidence="1" id="KW-1133">Transmembrane helix</keyword>
<reference evidence="2" key="2">
    <citation type="submission" date="2020-09" db="EMBL/GenBank/DDBJ databases">
        <authorList>
            <person name="Sun Q."/>
            <person name="Kim S."/>
        </authorList>
    </citation>
    <scope>NUCLEOTIDE SEQUENCE</scope>
    <source>
        <strain evidence="2">KCTC 12719</strain>
    </source>
</reference>
<keyword evidence="1" id="KW-0472">Membrane</keyword>
<dbReference type="AlphaFoldDB" id="A0A918SDQ5"/>
<evidence type="ECO:0000256" key="1">
    <source>
        <dbReference type="SAM" id="Phobius"/>
    </source>
</evidence>
<gene>
    <name evidence="2" type="ORF">GCM10007103_13900</name>
</gene>
<organism evidence="2 3">
    <name type="scientific">Salinimicrobium marinum</name>
    <dbReference type="NCBI Taxonomy" id="680283"/>
    <lineage>
        <taxon>Bacteria</taxon>
        <taxon>Pseudomonadati</taxon>
        <taxon>Bacteroidota</taxon>
        <taxon>Flavobacteriia</taxon>
        <taxon>Flavobacteriales</taxon>
        <taxon>Flavobacteriaceae</taxon>
        <taxon>Salinimicrobium</taxon>
    </lineage>
</organism>
<comment type="caution">
    <text evidence="2">The sequence shown here is derived from an EMBL/GenBank/DDBJ whole genome shotgun (WGS) entry which is preliminary data.</text>
</comment>
<dbReference type="EMBL" id="BMXB01000003">
    <property type="protein sequence ID" value="GHA33570.1"/>
    <property type="molecule type" value="Genomic_DNA"/>
</dbReference>